<proteinExistence type="predicted"/>
<dbReference type="EMBL" id="CP001674">
    <property type="protein sequence ID" value="ACT50069.1"/>
    <property type="molecule type" value="Genomic_DNA"/>
</dbReference>
<dbReference type="GO" id="GO:0046872">
    <property type="term" value="F:metal ion binding"/>
    <property type="evidence" value="ECO:0007669"/>
    <property type="project" value="UniProtKB-KW"/>
</dbReference>
<reference evidence="4" key="1">
    <citation type="submission" date="2009-07" db="EMBL/GenBank/DDBJ databases">
        <title>Complete sequence of chromosome of Methylovorus sp. SIP3-4.</title>
        <authorList>
            <person name="Lucas S."/>
            <person name="Copeland A."/>
            <person name="Lapidus A."/>
            <person name="Glavina del Rio T."/>
            <person name="Tice H."/>
            <person name="Bruce D."/>
            <person name="Goodwin L."/>
            <person name="Pitluck S."/>
            <person name="Clum A."/>
            <person name="Larimer F."/>
            <person name="Land M."/>
            <person name="Hauser L."/>
            <person name="Kyrpides N."/>
            <person name="Mikhailova N."/>
            <person name="Kayluzhnaya M."/>
            <person name="Chistoserdova L."/>
        </authorList>
    </citation>
    <scope>NUCLEOTIDE SEQUENCE [LARGE SCALE GENOMIC DNA]</scope>
    <source>
        <strain evidence="4">SIP3-4</strain>
    </source>
</reference>
<dbReference type="CDD" id="cd00371">
    <property type="entry name" value="HMA"/>
    <property type="match status" value="1"/>
</dbReference>
<evidence type="ECO:0000256" key="1">
    <source>
        <dbReference type="ARBA" id="ARBA00022723"/>
    </source>
</evidence>
<evidence type="ECO:0000313" key="3">
    <source>
        <dbReference type="EMBL" id="ACT50069.1"/>
    </source>
</evidence>
<dbReference type="PROSITE" id="PS50846">
    <property type="entry name" value="HMA_2"/>
    <property type="match status" value="1"/>
</dbReference>
<feature type="domain" description="HMA" evidence="2">
    <location>
        <begin position="1"/>
        <end position="63"/>
    </location>
</feature>
<keyword evidence="1" id="KW-0479">Metal-binding</keyword>
<dbReference type="RefSeq" id="WP_015829629.1">
    <property type="nucleotide sequence ID" value="NC_012969.1"/>
</dbReference>
<dbReference type="AlphaFoldDB" id="C6XBZ4"/>
<dbReference type="PROSITE" id="PS01047">
    <property type="entry name" value="HMA_1"/>
    <property type="match status" value="1"/>
</dbReference>
<dbReference type="Pfam" id="PF00403">
    <property type="entry name" value="HMA"/>
    <property type="match status" value="1"/>
</dbReference>
<evidence type="ECO:0000313" key="4">
    <source>
        <dbReference type="Proteomes" id="UP000002743"/>
    </source>
</evidence>
<protein>
    <submittedName>
        <fullName evidence="3">Heavy metal transport/detoxification protein</fullName>
    </submittedName>
</protein>
<name>C6XBZ4_METGS</name>
<dbReference type="SUPFAM" id="SSF55008">
    <property type="entry name" value="HMA, heavy metal-associated domain"/>
    <property type="match status" value="1"/>
</dbReference>
<sequence length="64" mass="6659">METFKVEGMVCGGCVNAVTRAIHNEDAAAKVEVDLASGKLSTESTLSKQQLASIIEEAGYTVVG</sequence>
<dbReference type="Proteomes" id="UP000002743">
    <property type="component" value="Chromosome"/>
</dbReference>
<organism evidence="3 4">
    <name type="scientific">Methylovorus glucosotrophus (strain SIP3-4)</name>
    <dbReference type="NCBI Taxonomy" id="582744"/>
    <lineage>
        <taxon>Bacteria</taxon>
        <taxon>Pseudomonadati</taxon>
        <taxon>Pseudomonadota</taxon>
        <taxon>Betaproteobacteria</taxon>
        <taxon>Nitrosomonadales</taxon>
        <taxon>Methylophilaceae</taxon>
        <taxon>Methylovorus</taxon>
    </lineage>
</organism>
<gene>
    <name evidence="3" type="ordered locus">Msip34_0821</name>
</gene>
<reference evidence="3 4" key="2">
    <citation type="journal article" date="2011" name="J. Bacteriol.">
        <title>Genomes of three methylotrophs from a single niche uncover genetic and metabolic divergence of Methylophilaceae.</title>
        <authorList>
            <person name="Lapidus A."/>
            <person name="Clum A."/>
            <person name="Labutti K."/>
            <person name="Kaluzhnaya M.G."/>
            <person name="Lim S."/>
            <person name="Beck D.A."/>
            <person name="Glavina Del Rio T."/>
            <person name="Nolan M."/>
            <person name="Mavromatis K."/>
            <person name="Huntemann M."/>
            <person name="Lucas S."/>
            <person name="Lidstrom M.E."/>
            <person name="Ivanova N."/>
            <person name="Chistoserdova L."/>
        </authorList>
    </citation>
    <scope>NUCLEOTIDE SEQUENCE [LARGE SCALE GENOMIC DNA]</scope>
    <source>
        <strain evidence="3 4">SIP3-4</strain>
    </source>
</reference>
<dbReference type="InterPro" id="IPR036163">
    <property type="entry name" value="HMA_dom_sf"/>
</dbReference>
<dbReference type="HOGENOM" id="CLU_134973_5_0_4"/>
<dbReference type="KEGG" id="mei:Msip34_0821"/>
<dbReference type="eggNOG" id="COG2608">
    <property type="taxonomic scope" value="Bacteria"/>
</dbReference>
<dbReference type="STRING" id="582744.Msip34_0821"/>
<accession>C6XBZ4</accession>
<dbReference type="InterPro" id="IPR017969">
    <property type="entry name" value="Heavy-metal-associated_CS"/>
</dbReference>
<dbReference type="Gene3D" id="3.30.70.100">
    <property type="match status" value="1"/>
</dbReference>
<keyword evidence="4" id="KW-1185">Reference proteome</keyword>
<dbReference type="InterPro" id="IPR006121">
    <property type="entry name" value="HMA_dom"/>
</dbReference>
<dbReference type="OrthoDB" id="9813965at2"/>
<evidence type="ECO:0000259" key="2">
    <source>
        <dbReference type="PROSITE" id="PS50846"/>
    </source>
</evidence>